<accession>A0A2Z3GTT8</accession>
<evidence type="ECO:0000259" key="1">
    <source>
        <dbReference type="Pfam" id="PF12697"/>
    </source>
</evidence>
<keyword evidence="3" id="KW-1185">Reference proteome</keyword>
<dbReference type="RefSeq" id="WP_010039839.1">
    <property type="nucleotide sequence ID" value="NZ_CP025958.1"/>
</dbReference>
<dbReference type="GO" id="GO:0016787">
    <property type="term" value="F:hydrolase activity"/>
    <property type="evidence" value="ECO:0007669"/>
    <property type="project" value="UniProtKB-KW"/>
</dbReference>
<reference evidence="2 3" key="1">
    <citation type="submission" date="2018-01" db="EMBL/GenBank/DDBJ databases">
        <title>G. obscuriglobus.</title>
        <authorList>
            <person name="Franke J."/>
            <person name="Blomberg W."/>
            <person name="Selmecki A."/>
        </authorList>
    </citation>
    <scope>NUCLEOTIDE SEQUENCE [LARGE SCALE GENOMIC DNA]</scope>
    <source>
        <strain evidence="2 3">DSM 5831</strain>
    </source>
</reference>
<dbReference type="Gene3D" id="3.40.50.1820">
    <property type="entry name" value="alpha/beta hydrolase"/>
    <property type="match status" value="1"/>
</dbReference>
<sequence length="177" mass="18989">MPPASHADPGSPCIVGGASFGGVVALEMAHHLDARACVLIGSIRSQVELPWRWRLAQPLALLGPDRAKAVMGLVVRFGRGYLPEGTVRRFQRLLRPEAAFVRWAMCAVCRWRARLAPRGVPVFQIHGANDQTLPAALTRPDVLVPAGSHALTLFSPAAVNAFLAAVLARPKPERPGS</sequence>
<keyword evidence="2" id="KW-0378">Hydrolase</keyword>
<name>A0A2Z3GTT8_9BACT</name>
<dbReference type="InterPro" id="IPR029058">
    <property type="entry name" value="AB_hydrolase_fold"/>
</dbReference>
<gene>
    <name evidence="2" type="ORF">C1280_12960</name>
</gene>
<dbReference type="AlphaFoldDB" id="A0A2Z3GTT8"/>
<protein>
    <submittedName>
        <fullName evidence="2">Alpha/beta hydrolase</fullName>
    </submittedName>
</protein>
<dbReference type="KEGG" id="gog:C1280_12960"/>
<organism evidence="2 3">
    <name type="scientific">Gemmata obscuriglobus</name>
    <dbReference type="NCBI Taxonomy" id="114"/>
    <lineage>
        <taxon>Bacteria</taxon>
        <taxon>Pseudomonadati</taxon>
        <taxon>Planctomycetota</taxon>
        <taxon>Planctomycetia</taxon>
        <taxon>Gemmatales</taxon>
        <taxon>Gemmataceae</taxon>
        <taxon>Gemmata</taxon>
    </lineage>
</organism>
<proteinExistence type="predicted"/>
<dbReference type="OrthoDB" id="211846at2"/>
<evidence type="ECO:0000313" key="2">
    <source>
        <dbReference type="EMBL" id="AWM37819.1"/>
    </source>
</evidence>
<dbReference type="EMBL" id="CP025958">
    <property type="protein sequence ID" value="AWM37819.1"/>
    <property type="molecule type" value="Genomic_DNA"/>
</dbReference>
<dbReference type="InterPro" id="IPR000073">
    <property type="entry name" value="AB_hydrolase_1"/>
</dbReference>
<dbReference type="Proteomes" id="UP000245802">
    <property type="component" value="Chromosome"/>
</dbReference>
<evidence type="ECO:0000313" key="3">
    <source>
        <dbReference type="Proteomes" id="UP000245802"/>
    </source>
</evidence>
<dbReference type="Pfam" id="PF12697">
    <property type="entry name" value="Abhydrolase_6"/>
    <property type="match status" value="1"/>
</dbReference>
<feature type="domain" description="AB hydrolase-1" evidence="1">
    <location>
        <begin position="10"/>
        <end position="161"/>
    </location>
</feature>
<dbReference type="SUPFAM" id="SSF53474">
    <property type="entry name" value="alpha/beta-Hydrolases"/>
    <property type="match status" value="1"/>
</dbReference>